<dbReference type="AlphaFoldDB" id="A0ABD3SBP2"/>
<keyword evidence="3" id="KW-1185">Reference proteome</keyword>
<sequence>MRPTDRKVANESGAAMKEEIKSDESYRSRRTKRIGADEHLRAFFVKLATNIEALIDASPLGVPAPCEPWSPSTDKKKALLSNPISAIGMVGEVIAFTPAKLLLSLGAGRVMLTSLREALANAVLAEEAIDLNARSDGREDASLVMVDAEVDVTVPSEGAGEAFVDLRADQKDNSSRVTTKSEERKKSMSGFFIRRVLNIIDALTLRVNGIVVTADDCSVECSLDSLVDNDEFEKFSLSFASENICNSVNDVEDCPSVVTELAKEEYDTNEEDAEDEDEAAVKEAECDDDDGEYVITEDQPVINGEDFVDVRAEC</sequence>
<organism evidence="2 3">
    <name type="scientific">Cyclostephanos tholiformis</name>
    <dbReference type="NCBI Taxonomy" id="382380"/>
    <lineage>
        <taxon>Eukaryota</taxon>
        <taxon>Sar</taxon>
        <taxon>Stramenopiles</taxon>
        <taxon>Ochrophyta</taxon>
        <taxon>Bacillariophyta</taxon>
        <taxon>Coscinodiscophyceae</taxon>
        <taxon>Thalassiosirophycidae</taxon>
        <taxon>Stephanodiscales</taxon>
        <taxon>Stephanodiscaceae</taxon>
        <taxon>Cyclostephanos</taxon>
    </lineage>
</organism>
<evidence type="ECO:0000256" key="1">
    <source>
        <dbReference type="SAM" id="MobiDB-lite"/>
    </source>
</evidence>
<dbReference type="Proteomes" id="UP001530377">
    <property type="component" value="Unassembled WGS sequence"/>
</dbReference>
<evidence type="ECO:0000313" key="2">
    <source>
        <dbReference type="EMBL" id="KAL3821831.1"/>
    </source>
</evidence>
<feature type="compositionally biased region" description="Basic and acidic residues" evidence="1">
    <location>
        <begin position="16"/>
        <end position="27"/>
    </location>
</feature>
<evidence type="ECO:0000313" key="3">
    <source>
        <dbReference type="Proteomes" id="UP001530377"/>
    </source>
</evidence>
<proteinExistence type="predicted"/>
<feature type="compositionally biased region" description="Acidic residues" evidence="1">
    <location>
        <begin position="267"/>
        <end position="278"/>
    </location>
</feature>
<feature type="region of interest" description="Disordered" evidence="1">
    <location>
        <begin position="1"/>
        <end position="28"/>
    </location>
</feature>
<gene>
    <name evidence="2" type="ORF">ACHAXA_003333</name>
</gene>
<feature type="region of interest" description="Disordered" evidence="1">
    <location>
        <begin position="265"/>
        <end position="286"/>
    </location>
</feature>
<dbReference type="EMBL" id="JALLPB020000083">
    <property type="protein sequence ID" value="KAL3821831.1"/>
    <property type="molecule type" value="Genomic_DNA"/>
</dbReference>
<name>A0ABD3SBP2_9STRA</name>
<comment type="caution">
    <text evidence="2">The sequence shown here is derived from an EMBL/GenBank/DDBJ whole genome shotgun (WGS) entry which is preliminary data.</text>
</comment>
<accession>A0ABD3SBP2</accession>
<protein>
    <submittedName>
        <fullName evidence="2">Uncharacterized protein</fullName>
    </submittedName>
</protein>
<reference evidence="2 3" key="1">
    <citation type="submission" date="2024-10" db="EMBL/GenBank/DDBJ databases">
        <title>Updated reference genomes for cyclostephanoid diatoms.</title>
        <authorList>
            <person name="Roberts W.R."/>
            <person name="Alverson A.J."/>
        </authorList>
    </citation>
    <scope>NUCLEOTIDE SEQUENCE [LARGE SCALE GENOMIC DNA]</scope>
    <source>
        <strain evidence="2 3">AJA228-03</strain>
    </source>
</reference>